<proteinExistence type="predicted"/>
<keyword evidence="2" id="KW-1185">Reference proteome</keyword>
<reference evidence="1 2" key="1">
    <citation type="journal article" date="2015" name="Genome Announc.">
        <title>Complete Genome Sequence of Cupriavidus basilensis 4G11, Isolated from the Oak Ridge Field Research Center Site.</title>
        <authorList>
            <person name="Ray J."/>
            <person name="Waters R.J."/>
            <person name="Skerker J.M."/>
            <person name="Kuehl J.V."/>
            <person name="Price M.N."/>
            <person name="Huang J."/>
            <person name="Chakraborty R."/>
            <person name="Arkin A.P."/>
            <person name="Deutschbauer A."/>
        </authorList>
    </citation>
    <scope>NUCLEOTIDE SEQUENCE [LARGE SCALE GENOMIC DNA]</scope>
    <source>
        <strain evidence="1">4G11</strain>
    </source>
</reference>
<accession>A0A0C4Y790</accession>
<dbReference type="Proteomes" id="UP000031843">
    <property type="component" value="Chromosome main"/>
</dbReference>
<name>A0A0C4Y790_9BURK</name>
<dbReference type="KEGG" id="cbw:RR42_m1386"/>
<evidence type="ECO:0000313" key="1">
    <source>
        <dbReference type="EMBL" id="AJG18788.1"/>
    </source>
</evidence>
<dbReference type="EMBL" id="CP010536">
    <property type="protein sequence ID" value="AJG18788.1"/>
    <property type="molecule type" value="Genomic_DNA"/>
</dbReference>
<organism evidence="1 2">
    <name type="scientific">Cupriavidus basilensis</name>
    <dbReference type="NCBI Taxonomy" id="68895"/>
    <lineage>
        <taxon>Bacteria</taxon>
        <taxon>Pseudomonadati</taxon>
        <taxon>Pseudomonadota</taxon>
        <taxon>Betaproteobacteria</taxon>
        <taxon>Burkholderiales</taxon>
        <taxon>Burkholderiaceae</taxon>
        <taxon>Cupriavidus</taxon>
    </lineage>
</organism>
<dbReference type="AlphaFoldDB" id="A0A0C4Y790"/>
<sequence>MDLIAGQCGQRSRYFAQRIVDLPPDAEGIRYQFLTAETGEV</sequence>
<evidence type="ECO:0000313" key="2">
    <source>
        <dbReference type="Proteomes" id="UP000031843"/>
    </source>
</evidence>
<protein>
    <submittedName>
        <fullName evidence="1">Uncharacterized protein</fullName>
    </submittedName>
</protein>
<gene>
    <name evidence="1" type="ORF">RR42_m1386</name>
</gene>